<keyword evidence="3" id="KW-0418">Kinase</keyword>
<dbReference type="InParanoid" id="A0A061DWN4"/>
<keyword evidence="2" id="KW-0812">Transmembrane</keyword>
<feature type="transmembrane region" description="Helical" evidence="2">
    <location>
        <begin position="363"/>
        <end position="385"/>
    </location>
</feature>
<dbReference type="EMBL" id="CM001880">
    <property type="protein sequence ID" value="EOX97095.1"/>
    <property type="molecule type" value="Genomic_DNA"/>
</dbReference>
<feature type="transmembrane region" description="Helical" evidence="2">
    <location>
        <begin position="312"/>
        <end position="333"/>
    </location>
</feature>
<dbReference type="AlphaFoldDB" id="A0A061DWN4"/>
<feature type="transmembrane region" description="Helical" evidence="2">
    <location>
        <begin position="282"/>
        <end position="300"/>
    </location>
</feature>
<dbReference type="GO" id="GO:0007165">
    <property type="term" value="P:signal transduction"/>
    <property type="evidence" value="ECO:0000318"/>
    <property type="project" value="GO_Central"/>
</dbReference>
<feature type="region of interest" description="Disordered" evidence="1">
    <location>
        <begin position="1"/>
        <end position="71"/>
    </location>
</feature>
<sequence length="439" mass="49628">MKFKMLGKKPCRKRRQRGKVEKPSSDEMDEKRRAWPRGMSKPLRRRRGRLPGSKHAASSSQVPSRKGPKGEEFRHKDLQHYHFLNWRVLEEQLCSLLGIDGPPVVGSIYPEHEMLSTRNDVEADLSNQEIQLANGDDNVFEQDQANRGYNNHDGLSLMDVVEANADSENYLEHEILWTRNDAVANLGGQEIEVTTSDDFEFEQAQANSESNNHDGSSLMDVVEANADSENYLEHGILWNRNDVEANLGGQENEVTTSDDFELEQDQANRDSYNHDGLSLMDVLAWVFLITNFTLELPSAVFDQLSSKDHPQYALIMMLISFIALMACIAELTYKGKKERVTWQWKGRVPWFYCPRTGKPFCSLWDVIAFASAFLQCVVIAINYSFISRHLNGPIKTSALPIVFALGLLCSKYFEKPGRNRGGNPDGASAAALVQVRVEP</sequence>
<name>A0A061DWN4_THECC</name>
<dbReference type="HOGENOM" id="CLU_050940_0_0_1"/>
<dbReference type="Gramene" id="EOX97095">
    <property type="protein sequence ID" value="EOX97095"/>
    <property type="gene ID" value="TCM_006197"/>
</dbReference>
<evidence type="ECO:0000256" key="2">
    <source>
        <dbReference type="SAM" id="Phobius"/>
    </source>
</evidence>
<keyword evidence="2" id="KW-0472">Membrane</keyword>
<dbReference type="PANTHER" id="PTHR48473:SF1">
    <property type="entry name" value="TIR DOMAIN-CONTAINING PROTEIN"/>
    <property type="match status" value="1"/>
</dbReference>
<dbReference type="GO" id="GO:0005634">
    <property type="term" value="C:nucleus"/>
    <property type="evidence" value="ECO:0000318"/>
    <property type="project" value="GO_Central"/>
</dbReference>
<keyword evidence="3" id="KW-0808">Transferase</keyword>
<protein>
    <submittedName>
        <fullName evidence="3">Serine/threonine-protein kinase PBS1</fullName>
    </submittedName>
</protein>
<dbReference type="eggNOG" id="ENOG502SS1V">
    <property type="taxonomic scope" value="Eukaryota"/>
</dbReference>
<evidence type="ECO:0000256" key="1">
    <source>
        <dbReference type="SAM" id="MobiDB-lite"/>
    </source>
</evidence>
<reference evidence="3 4" key="1">
    <citation type="journal article" date="2013" name="Genome Biol.">
        <title>The genome sequence of the most widely cultivated cacao type and its use to identify candidate genes regulating pod color.</title>
        <authorList>
            <person name="Motamayor J.C."/>
            <person name="Mockaitis K."/>
            <person name="Schmutz J."/>
            <person name="Haiminen N."/>
            <person name="Iii D.L."/>
            <person name="Cornejo O."/>
            <person name="Findley S.D."/>
            <person name="Zheng P."/>
            <person name="Utro F."/>
            <person name="Royaert S."/>
            <person name="Saski C."/>
            <person name="Jenkins J."/>
            <person name="Podicheti R."/>
            <person name="Zhao M."/>
            <person name="Scheffler B.E."/>
            <person name="Stack J.C."/>
            <person name="Feltus F.A."/>
            <person name="Mustiga G.M."/>
            <person name="Amores F."/>
            <person name="Phillips W."/>
            <person name="Marelli J.P."/>
            <person name="May G.D."/>
            <person name="Shapiro H."/>
            <person name="Ma J."/>
            <person name="Bustamante C.D."/>
            <person name="Schnell R.J."/>
            <person name="Main D."/>
            <person name="Gilbert D."/>
            <person name="Parida L."/>
            <person name="Kuhn D.N."/>
        </authorList>
    </citation>
    <scope>NUCLEOTIDE SEQUENCE [LARGE SCALE GENOMIC DNA]</scope>
    <source>
        <strain evidence="4">cv. Matina 1-6</strain>
    </source>
</reference>
<feature type="compositionally biased region" description="Basic residues" evidence="1">
    <location>
        <begin position="1"/>
        <end position="17"/>
    </location>
</feature>
<evidence type="ECO:0000313" key="3">
    <source>
        <dbReference type="EMBL" id="EOX97095.1"/>
    </source>
</evidence>
<feature type="transmembrane region" description="Helical" evidence="2">
    <location>
        <begin position="397"/>
        <end position="413"/>
    </location>
</feature>
<keyword evidence="2" id="KW-1133">Transmembrane helix</keyword>
<keyword evidence="4" id="KW-1185">Reference proteome</keyword>
<dbReference type="PANTHER" id="PTHR48473">
    <property type="entry name" value="TIR DOMAIN-CONTAINING PROTEIN"/>
    <property type="match status" value="1"/>
</dbReference>
<dbReference type="GO" id="GO:0016301">
    <property type="term" value="F:kinase activity"/>
    <property type="evidence" value="ECO:0007669"/>
    <property type="project" value="UniProtKB-KW"/>
</dbReference>
<organism evidence="3 4">
    <name type="scientific">Theobroma cacao</name>
    <name type="common">Cacao</name>
    <name type="synonym">Cocoa</name>
    <dbReference type="NCBI Taxonomy" id="3641"/>
    <lineage>
        <taxon>Eukaryota</taxon>
        <taxon>Viridiplantae</taxon>
        <taxon>Streptophyta</taxon>
        <taxon>Embryophyta</taxon>
        <taxon>Tracheophyta</taxon>
        <taxon>Spermatophyta</taxon>
        <taxon>Magnoliopsida</taxon>
        <taxon>eudicotyledons</taxon>
        <taxon>Gunneridae</taxon>
        <taxon>Pentapetalae</taxon>
        <taxon>rosids</taxon>
        <taxon>malvids</taxon>
        <taxon>Malvales</taxon>
        <taxon>Malvaceae</taxon>
        <taxon>Byttnerioideae</taxon>
        <taxon>Theobroma</taxon>
    </lineage>
</organism>
<feature type="compositionally biased region" description="Basic and acidic residues" evidence="1">
    <location>
        <begin position="18"/>
        <end position="33"/>
    </location>
</feature>
<accession>A0A061DWN4</accession>
<proteinExistence type="predicted"/>
<gene>
    <name evidence="3" type="ORF">TCM_006197</name>
</gene>
<dbReference type="Proteomes" id="UP000026915">
    <property type="component" value="Chromosome 2"/>
</dbReference>
<evidence type="ECO:0000313" key="4">
    <source>
        <dbReference type="Proteomes" id="UP000026915"/>
    </source>
</evidence>